<dbReference type="PIRSF" id="PIRSF007023">
    <property type="entry name" value="UDP-Galf_transf"/>
    <property type="match status" value="1"/>
</dbReference>
<feature type="domain" description="Glucosyltransferase 3-like N-terminal" evidence="2">
    <location>
        <begin position="11"/>
        <end position="155"/>
    </location>
</feature>
<sequence length="343" mass="39410">MKRAVLTVKETKRDNNAGPKAKMDIEKFLVDNGFVKWNFTINQKSILQKARVAYLDIPNFFNKNENQKIDEVFLQYPTYSKIVTKQLIKRLKKLNSKVFLIVHDVESLRLHYGEENYIREELDMFNLVDGLIIHNEKMAQWLKENGVNVPMESLEVFDYDNPNPLVNNDEYRKSVCFAGNLTKAGFLQNLSLKEVSLNIFGPNPADKYGQNISYQGQYSPEDLSNHLNDNFGLVWDGTTPTTCDGIFGNYMKYNNPHKASLYLSSGVPVVIWRKAALSKFIEENNLGIAVDSLTELDEVLSKMSLSKYENLLKNVRDVSQKLKKGFFIEKAIQNLENKVSENK</sequence>
<dbReference type="InterPro" id="IPR058592">
    <property type="entry name" value="Gtf3_C"/>
</dbReference>
<evidence type="ECO:0000313" key="4">
    <source>
        <dbReference type="EMBL" id="OTA85278.1"/>
    </source>
</evidence>
<dbReference type="Gene3D" id="3.40.50.2000">
    <property type="entry name" value="Glycogen Phosphorylase B"/>
    <property type="match status" value="2"/>
</dbReference>
<keyword evidence="1 4" id="KW-0808">Transferase</keyword>
<comment type="caution">
    <text evidence="4">The sequence shown here is derived from an EMBL/GenBank/DDBJ whole genome shotgun (WGS) entry which is preliminary data.</text>
</comment>
<evidence type="ECO:0000256" key="1">
    <source>
        <dbReference type="ARBA" id="ARBA00022679"/>
    </source>
</evidence>
<dbReference type="AlphaFoldDB" id="A0A1Y2UPZ8"/>
<reference evidence="4 5" key="1">
    <citation type="submission" date="2016-09" db="EMBL/GenBank/DDBJ databases">
        <title>Lactobacillus reuteri KLR3005, genome sequencing and assembly.</title>
        <authorList>
            <person name="Lee J.-Y."/>
            <person name="Kim E.B."/>
            <person name="Choi Y.-J."/>
        </authorList>
    </citation>
    <scope>NUCLEOTIDE SEQUENCE [LARGE SCALE GENOMIC DNA]</scope>
    <source>
        <strain evidence="4 5">KLR3005</strain>
    </source>
</reference>
<evidence type="ECO:0000313" key="5">
    <source>
        <dbReference type="Proteomes" id="UP000194286"/>
    </source>
</evidence>
<evidence type="ECO:0000259" key="2">
    <source>
        <dbReference type="Pfam" id="PF26334"/>
    </source>
</evidence>
<organism evidence="4 5">
    <name type="scientific">Limosilactobacillus reuteri</name>
    <name type="common">Lactobacillus reuteri</name>
    <dbReference type="NCBI Taxonomy" id="1598"/>
    <lineage>
        <taxon>Bacteria</taxon>
        <taxon>Bacillati</taxon>
        <taxon>Bacillota</taxon>
        <taxon>Bacilli</taxon>
        <taxon>Lactobacillales</taxon>
        <taxon>Lactobacillaceae</taxon>
        <taxon>Limosilactobacillus</taxon>
    </lineage>
</organism>
<proteinExistence type="predicted"/>
<dbReference type="GO" id="GO:0016740">
    <property type="term" value="F:transferase activity"/>
    <property type="evidence" value="ECO:0007669"/>
    <property type="project" value="UniProtKB-KW"/>
</dbReference>
<dbReference type="Pfam" id="PF26337">
    <property type="entry name" value="Gtf3_C"/>
    <property type="match status" value="1"/>
</dbReference>
<dbReference type="RefSeq" id="WP_086118562.1">
    <property type="nucleotide sequence ID" value="NZ_MIMH01000154.1"/>
</dbReference>
<evidence type="ECO:0000259" key="3">
    <source>
        <dbReference type="Pfam" id="PF26337"/>
    </source>
</evidence>
<name>A0A1Y2UPZ8_LIMRT</name>
<feature type="domain" description="Glucosyltransferase 3-like C-terminal" evidence="3">
    <location>
        <begin position="175"/>
        <end position="334"/>
    </location>
</feature>
<protein>
    <submittedName>
        <fullName evidence="4">Galactofuranosyltransferase</fullName>
    </submittedName>
</protein>
<dbReference type="Proteomes" id="UP000194286">
    <property type="component" value="Unassembled WGS sequence"/>
</dbReference>
<dbReference type="EMBL" id="MIMU01000085">
    <property type="protein sequence ID" value="OTA85278.1"/>
    <property type="molecule type" value="Genomic_DNA"/>
</dbReference>
<dbReference type="Pfam" id="PF26334">
    <property type="entry name" value="Gtf3_N"/>
    <property type="match status" value="1"/>
</dbReference>
<accession>A0A1Y2UPZ8</accession>
<gene>
    <name evidence="4" type="ORF">BHL82_05760</name>
</gene>
<dbReference type="InterPro" id="IPR058591">
    <property type="entry name" value="Gtf3_N"/>
</dbReference>